<feature type="compositionally biased region" description="Low complexity" evidence="3">
    <location>
        <begin position="89"/>
        <end position="100"/>
    </location>
</feature>
<reference evidence="5" key="1">
    <citation type="journal article" date="2023" name="Mol. Phylogenet. Evol.">
        <title>Genome-scale phylogeny and comparative genomics of the fungal order Sordariales.</title>
        <authorList>
            <person name="Hensen N."/>
            <person name="Bonometti L."/>
            <person name="Westerberg I."/>
            <person name="Brannstrom I.O."/>
            <person name="Guillou S."/>
            <person name="Cros-Aarteil S."/>
            <person name="Calhoun S."/>
            <person name="Haridas S."/>
            <person name="Kuo A."/>
            <person name="Mondo S."/>
            <person name="Pangilinan J."/>
            <person name="Riley R."/>
            <person name="LaButti K."/>
            <person name="Andreopoulos B."/>
            <person name="Lipzen A."/>
            <person name="Chen C."/>
            <person name="Yan M."/>
            <person name="Daum C."/>
            <person name="Ng V."/>
            <person name="Clum A."/>
            <person name="Steindorff A."/>
            <person name="Ohm R.A."/>
            <person name="Martin F."/>
            <person name="Silar P."/>
            <person name="Natvig D.O."/>
            <person name="Lalanne C."/>
            <person name="Gautier V."/>
            <person name="Ament-Velasquez S.L."/>
            <person name="Kruys A."/>
            <person name="Hutchinson M.I."/>
            <person name="Powell A.J."/>
            <person name="Barry K."/>
            <person name="Miller A.N."/>
            <person name="Grigoriev I.V."/>
            <person name="Debuchy R."/>
            <person name="Gladieux P."/>
            <person name="Hiltunen Thoren M."/>
            <person name="Johannesson H."/>
        </authorList>
    </citation>
    <scope>NUCLEOTIDE SEQUENCE</scope>
    <source>
        <strain evidence="5">CBS 955.72</strain>
    </source>
</reference>
<dbReference type="GO" id="GO:0005634">
    <property type="term" value="C:nucleus"/>
    <property type="evidence" value="ECO:0007669"/>
    <property type="project" value="TreeGrafter"/>
</dbReference>
<evidence type="ECO:0000256" key="3">
    <source>
        <dbReference type="SAM" id="MobiDB-lite"/>
    </source>
</evidence>
<comment type="caution">
    <text evidence="5">The sequence shown here is derived from an EMBL/GenBank/DDBJ whole genome shotgun (WGS) entry which is preliminary data.</text>
</comment>
<feature type="compositionally biased region" description="Basic and acidic residues" evidence="3">
    <location>
        <begin position="238"/>
        <end position="263"/>
    </location>
</feature>
<dbReference type="Pfam" id="PF09598">
    <property type="entry name" value="Stm1_N"/>
    <property type="match status" value="1"/>
</dbReference>
<evidence type="ECO:0000259" key="4">
    <source>
        <dbReference type="SMART" id="SM01233"/>
    </source>
</evidence>
<dbReference type="InterPro" id="IPR039764">
    <property type="entry name" value="HABP4/SERBP1-like"/>
</dbReference>
<reference evidence="5" key="2">
    <citation type="submission" date="2023-06" db="EMBL/GenBank/DDBJ databases">
        <authorList>
            <consortium name="Lawrence Berkeley National Laboratory"/>
            <person name="Haridas S."/>
            <person name="Hensen N."/>
            <person name="Bonometti L."/>
            <person name="Westerberg I."/>
            <person name="Brannstrom I.O."/>
            <person name="Guillou S."/>
            <person name="Cros-Aarteil S."/>
            <person name="Calhoun S."/>
            <person name="Kuo A."/>
            <person name="Mondo S."/>
            <person name="Pangilinan J."/>
            <person name="Riley R."/>
            <person name="Labutti K."/>
            <person name="Andreopoulos B."/>
            <person name="Lipzen A."/>
            <person name="Chen C."/>
            <person name="Yanf M."/>
            <person name="Daum C."/>
            <person name="Ng V."/>
            <person name="Clum A."/>
            <person name="Steindorff A."/>
            <person name="Ohm R."/>
            <person name="Martin F."/>
            <person name="Silar P."/>
            <person name="Natvig D."/>
            <person name="Lalanne C."/>
            <person name="Gautier V."/>
            <person name="Ament-Velasquez S.L."/>
            <person name="Kruys A."/>
            <person name="Hutchinson M.I."/>
            <person name="Powell A.J."/>
            <person name="Barry K."/>
            <person name="Miller A.N."/>
            <person name="Grigoriev I.V."/>
            <person name="Debuchy R."/>
            <person name="Gladieux P."/>
            <person name="Thoren M.H."/>
            <person name="Johannesson H."/>
        </authorList>
    </citation>
    <scope>NUCLEOTIDE SEQUENCE</scope>
    <source>
        <strain evidence="5">CBS 955.72</strain>
    </source>
</reference>
<evidence type="ECO:0000313" key="5">
    <source>
        <dbReference type="EMBL" id="KAK3357747.1"/>
    </source>
</evidence>
<name>A0AAJ0MGI6_9PEZI</name>
<sequence>MSVASKNLFDLLGNDVEDSDGPPAPVKTVDKTTTHTAKRNTDGSAPAASKAPATSNRRGGVSGSEAAFRDRNAGADRNRGKPTDDSTPRGVPRGGANARVRGGRGGGRPRTSDDRHSKHVAGGSEKQAAAGWGATEGDAELKDEVAGEEIAKTEQKEAVADAIPETEEAKEENPEDNYKTYDQYLAQVAEQKLALESEAALALRKANEGIKEDKKWANTKAIVKEEGEDYFAASGGKSKRERERKVKQVVELENRYIEPERPGRGGRGGGSSRGRGDGARGDGARGRGRGAPRGEFRGNRGAARGPNENRAPGGAPVNPNDESAFPSLGGK</sequence>
<dbReference type="EMBL" id="JAUIQD010000003">
    <property type="protein sequence ID" value="KAK3357747.1"/>
    <property type="molecule type" value="Genomic_DNA"/>
</dbReference>
<evidence type="ECO:0000256" key="2">
    <source>
        <dbReference type="ARBA" id="ARBA00022490"/>
    </source>
</evidence>
<feature type="compositionally biased region" description="Low complexity" evidence="3">
    <location>
        <begin position="44"/>
        <end position="53"/>
    </location>
</feature>
<evidence type="ECO:0000313" key="6">
    <source>
        <dbReference type="Proteomes" id="UP001275084"/>
    </source>
</evidence>
<feature type="region of interest" description="Disordered" evidence="3">
    <location>
        <begin position="209"/>
        <end position="331"/>
    </location>
</feature>
<comment type="subcellular location">
    <subcellularLocation>
        <location evidence="1">Cytoplasm</location>
    </subcellularLocation>
</comment>
<dbReference type="SMART" id="SM01233">
    <property type="entry name" value="HABP4_PAI-RBP1"/>
    <property type="match status" value="1"/>
</dbReference>
<feature type="compositionally biased region" description="Basic and acidic residues" evidence="3">
    <location>
        <begin position="67"/>
        <end position="87"/>
    </location>
</feature>
<gene>
    <name evidence="5" type="ORF">B0T25DRAFT_579770</name>
</gene>
<feature type="compositionally biased region" description="Basic and acidic residues" evidence="3">
    <location>
        <begin position="139"/>
        <end position="159"/>
    </location>
</feature>
<keyword evidence="6" id="KW-1185">Reference proteome</keyword>
<dbReference type="PANTHER" id="PTHR12299">
    <property type="entry name" value="HYALURONIC ACID-BINDING PROTEIN 4"/>
    <property type="match status" value="1"/>
</dbReference>
<evidence type="ECO:0000256" key="1">
    <source>
        <dbReference type="ARBA" id="ARBA00004496"/>
    </source>
</evidence>
<protein>
    <recommendedName>
        <fullName evidence="4">Hyaluronan/mRNA-binding protein domain-containing protein</fullName>
    </recommendedName>
</protein>
<feature type="compositionally biased region" description="Basic and acidic residues" evidence="3">
    <location>
        <begin position="274"/>
        <end position="285"/>
    </location>
</feature>
<dbReference type="Pfam" id="PF04774">
    <property type="entry name" value="HABP4_PAI-RBP1"/>
    <property type="match status" value="1"/>
</dbReference>
<dbReference type="InterPro" id="IPR006861">
    <property type="entry name" value="HABP4_PAIRBP1-bd"/>
</dbReference>
<accession>A0AAJ0MGI6</accession>
<dbReference type="AlphaFoldDB" id="A0AAJ0MGI6"/>
<keyword evidence="2" id="KW-0963">Cytoplasm</keyword>
<feature type="domain" description="Hyaluronan/mRNA-binding protein" evidence="4">
    <location>
        <begin position="109"/>
        <end position="209"/>
    </location>
</feature>
<feature type="compositionally biased region" description="Acidic residues" evidence="3">
    <location>
        <begin position="164"/>
        <end position="175"/>
    </location>
</feature>
<dbReference type="Proteomes" id="UP001275084">
    <property type="component" value="Unassembled WGS sequence"/>
</dbReference>
<dbReference type="Gene3D" id="6.10.140.1040">
    <property type="match status" value="1"/>
</dbReference>
<organism evidence="5 6">
    <name type="scientific">Lasiosphaeria hispida</name>
    <dbReference type="NCBI Taxonomy" id="260671"/>
    <lineage>
        <taxon>Eukaryota</taxon>
        <taxon>Fungi</taxon>
        <taxon>Dikarya</taxon>
        <taxon>Ascomycota</taxon>
        <taxon>Pezizomycotina</taxon>
        <taxon>Sordariomycetes</taxon>
        <taxon>Sordariomycetidae</taxon>
        <taxon>Sordariales</taxon>
        <taxon>Lasiosphaeriaceae</taxon>
        <taxon>Lasiosphaeria</taxon>
    </lineage>
</organism>
<feature type="region of interest" description="Disordered" evidence="3">
    <location>
        <begin position="1"/>
        <end position="182"/>
    </location>
</feature>
<dbReference type="PANTHER" id="PTHR12299:SF17">
    <property type="entry name" value="AT19571P-RELATED"/>
    <property type="match status" value="1"/>
</dbReference>
<dbReference type="InterPro" id="IPR019084">
    <property type="entry name" value="STM1-like_N"/>
</dbReference>
<proteinExistence type="predicted"/>
<dbReference type="GO" id="GO:0005737">
    <property type="term" value="C:cytoplasm"/>
    <property type="evidence" value="ECO:0007669"/>
    <property type="project" value="UniProtKB-SubCell"/>
</dbReference>
<dbReference type="GO" id="GO:0003723">
    <property type="term" value="F:RNA binding"/>
    <property type="evidence" value="ECO:0007669"/>
    <property type="project" value="InterPro"/>
</dbReference>